<dbReference type="Proteomes" id="UP001165383">
    <property type="component" value="Unassembled WGS sequence"/>
</dbReference>
<proteinExistence type="predicted"/>
<keyword evidence="2" id="KW-1185">Reference proteome</keyword>
<name>A0ABT0SB23_9SPHN</name>
<protein>
    <submittedName>
        <fullName evidence="1">Uncharacterized protein</fullName>
    </submittedName>
</protein>
<dbReference type="EMBL" id="JAMGBB010000001">
    <property type="protein sequence ID" value="MCL6741615.1"/>
    <property type="molecule type" value="Genomic_DNA"/>
</dbReference>
<reference evidence="1" key="1">
    <citation type="submission" date="2022-05" db="EMBL/GenBank/DDBJ databases">
        <authorList>
            <person name="Jo J.-H."/>
            <person name="Im W.-T."/>
        </authorList>
    </citation>
    <scope>NUCLEOTIDE SEQUENCE</scope>
    <source>
        <strain evidence="1">RB56-2</strain>
    </source>
</reference>
<evidence type="ECO:0000313" key="1">
    <source>
        <dbReference type="EMBL" id="MCL6741615.1"/>
    </source>
</evidence>
<comment type="caution">
    <text evidence="1">The sequence shown here is derived from an EMBL/GenBank/DDBJ whole genome shotgun (WGS) entry which is preliminary data.</text>
</comment>
<accession>A0ABT0SB23</accession>
<sequence>MQTITWAVNRPFGELPGGMLAEGDSPTAWHLSPVQLTGKRVPPALVSEALI</sequence>
<dbReference type="RefSeq" id="WP_249915989.1">
    <property type="nucleotide sequence ID" value="NZ_JAMGBB010000001.1"/>
</dbReference>
<gene>
    <name evidence="1" type="ORF">LZ518_10775</name>
</gene>
<evidence type="ECO:0000313" key="2">
    <source>
        <dbReference type="Proteomes" id="UP001165383"/>
    </source>
</evidence>
<organism evidence="1 2">
    <name type="scientific">Sphingomonas brevis</name>
    <dbReference type="NCBI Taxonomy" id="2908206"/>
    <lineage>
        <taxon>Bacteria</taxon>
        <taxon>Pseudomonadati</taxon>
        <taxon>Pseudomonadota</taxon>
        <taxon>Alphaproteobacteria</taxon>
        <taxon>Sphingomonadales</taxon>
        <taxon>Sphingomonadaceae</taxon>
        <taxon>Sphingomonas</taxon>
    </lineage>
</organism>